<gene>
    <name evidence="3" type="ORF">HY29_00555</name>
</gene>
<organism evidence="3 4">
    <name type="scientific">Hyphomonas beringensis</name>
    <dbReference type="NCBI Taxonomy" id="1280946"/>
    <lineage>
        <taxon>Bacteria</taxon>
        <taxon>Pseudomonadati</taxon>
        <taxon>Pseudomonadota</taxon>
        <taxon>Alphaproteobacteria</taxon>
        <taxon>Hyphomonadales</taxon>
        <taxon>Hyphomonadaceae</taxon>
        <taxon>Hyphomonas</taxon>
    </lineage>
</organism>
<dbReference type="EMBL" id="AWFF01000001">
    <property type="protein sequence ID" value="KCZ57247.1"/>
    <property type="molecule type" value="Genomic_DNA"/>
</dbReference>
<evidence type="ECO:0000256" key="1">
    <source>
        <dbReference type="SAM" id="MobiDB-lite"/>
    </source>
</evidence>
<dbReference type="STRING" id="1280946.HY29_00555"/>
<accession>A0A062UG19</accession>
<keyword evidence="2" id="KW-0472">Membrane</keyword>
<evidence type="ECO:0000313" key="3">
    <source>
        <dbReference type="EMBL" id="KCZ57247.1"/>
    </source>
</evidence>
<dbReference type="OrthoDB" id="7620066at2"/>
<feature type="transmembrane region" description="Helical" evidence="2">
    <location>
        <begin position="35"/>
        <end position="53"/>
    </location>
</feature>
<feature type="compositionally biased region" description="Basic and acidic residues" evidence="1">
    <location>
        <begin position="136"/>
        <end position="147"/>
    </location>
</feature>
<feature type="region of interest" description="Disordered" evidence="1">
    <location>
        <begin position="60"/>
        <end position="159"/>
    </location>
</feature>
<keyword evidence="2" id="KW-0812">Transmembrane</keyword>
<protein>
    <submittedName>
        <fullName evidence="3">Uncharacterized protein</fullName>
    </submittedName>
</protein>
<evidence type="ECO:0000256" key="2">
    <source>
        <dbReference type="SAM" id="Phobius"/>
    </source>
</evidence>
<sequence>MTRFLTLFGILLVFSLALMWGMMAQYGYSLFAPEMRGMLLVAFLVAAYVAFRITRILSRRKRRAEEAGQSGGAATSRLSGMFSGKSSAQAAREARLAARRKQLIEEGKLEDDTPPPAAPTEEDDASPLRVSQSAPIKDRMAARAERVRRAKAAGKLNDD</sequence>
<dbReference type="Proteomes" id="UP000027037">
    <property type="component" value="Unassembled WGS sequence"/>
</dbReference>
<reference evidence="3 4" key="1">
    <citation type="journal article" date="2014" name="Antonie Van Leeuwenhoek">
        <title>Hyphomonas beringensis sp. nov. and Hyphomonas chukchiensis sp. nov., isolated from surface seawater of the Bering Sea and Chukchi Sea.</title>
        <authorList>
            <person name="Li C."/>
            <person name="Lai Q."/>
            <person name="Li G."/>
            <person name="Dong C."/>
            <person name="Wang J."/>
            <person name="Liao Y."/>
            <person name="Shao Z."/>
        </authorList>
    </citation>
    <scope>NUCLEOTIDE SEQUENCE [LARGE SCALE GENOMIC DNA]</scope>
    <source>
        <strain evidence="3 4">25B14_1</strain>
    </source>
</reference>
<feature type="compositionally biased region" description="Basic and acidic residues" evidence="1">
    <location>
        <begin position="92"/>
        <end position="111"/>
    </location>
</feature>
<keyword evidence="4" id="KW-1185">Reference proteome</keyword>
<comment type="caution">
    <text evidence="3">The sequence shown here is derived from an EMBL/GenBank/DDBJ whole genome shotgun (WGS) entry which is preliminary data.</text>
</comment>
<name>A0A062UG19_9PROT</name>
<dbReference type="RefSeq" id="WP_034789776.1">
    <property type="nucleotide sequence ID" value="NZ_AWFF01000001.1"/>
</dbReference>
<dbReference type="AlphaFoldDB" id="A0A062UG19"/>
<proteinExistence type="predicted"/>
<dbReference type="PATRIC" id="fig|1280946.3.peg.108"/>
<keyword evidence="2" id="KW-1133">Transmembrane helix</keyword>
<evidence type="ECO:0000313" key="4">
    <source>
        <dbReference type="Proteomes" id="UP000027037"/>
    </source>
</evidence>